<dbReference type="PANTHER" id="PTHR30629">
    <property type="entry name" value="PROPHAGE INTEGRASE"/>
    <property type="match status" value="1"/>
</dbReference>
<evidence type="ECO:0000256" key="5">
    <source>
        <dbReference type="PROSITE-ProRule" id="PRU01248"/>
    </source>
</evidence>
<reference evidence="8 9" key="1">
    <citation type="submission" date="2015-07" db="EMBL/GenBank/DDBJ databases">
        <title>High-quality draft genome sequence of Oceanobacillus caeni HM6, a bacillus isolated from a human feces.</title>
        <authorList>
            <person name="Kumar J."/>
            <person name="Verma M.K."/>
            <person name="Pandey R."/>
            <person name="Bhambi M."/>
            <person name="Chauhan N."/>
        </authorList>
    </citation>
    <scope>NUCLEOTIDE SEQUENCE [LARGE SCALE GENOMIC DNA]</scope>
    <source>
        <strain evidence="8 9">HM6</strain>
    </source>
</reference>
<evidence type="ECO:0000259" key="7">
    <source>
        <dbReference type="PROSITE" id="PS51900"/>
    </source>
</evidence>
<dbReference type="PROSITE" id="PS51898">
    <property type="entry name" value="TYR_RECOMBINASE"/>
    <property type="match status" value="1"/>
</dbReference>
<dbReference type="PROSITE" id="PS51900">
    <property type="entry name" value="CB"/>
    <property type="match status" value="1"/>
</dbReference>
<evidence type="ECO:0000256" key="3">
    <source>
        <dbReference type="ARBA" id="ARBA00023125"/>
    </source>
</evidence>
<dbReference type="Gene3D" id="1.10.150.130">
    <property type="match status" value="1"/>
</dbReference>
<accession>A0ABR5MFE1</accession>
<dbReference type="InterPro" id="IPR044068">
    <property type="entry name" value="CB"/>
</dbReference>
<dbReference type="InterPro" id="IPR002104">
    <property type="entry name" value="Integrase_catalytic"/>
</dbReference>
<proteinExistence type="inferred from homology"/>
<feature type="non-terminal residue" evidence="8">
    <location>
        <position position="334"/>
    </location>
</feature>
<evidence type="ECO:0000256" key="1">
    <source>
        <dbReference type="ARBA" id="ARBA00008857"/>
    </source>
</evidence>
<feature type="domain" description="Tyr recombinase" evidence="6">
    <location>
        <begin position="163"/>
        <end position="334"/>
    </location>
</feature>
<dbReference type="CDD" id="cd01189">
    <property type="entry name" value="INT_ICEBs1_C_like"/>
    <property type="match status" value="1"/>
</dbReference>
<organism evidence="8 9">
    <name type="scientific">Oceanobacillus caeni</name>
    <dbReference type="NCBI Taxonomy" id="405946"/>
    <lineage>
        <taxon>Bacteria</taxon>
        <taxon>Bacillati</taxon>
        <taxon>Bacillota</taxon>
        <taxon>Bacilli</taxon>
        <taxon>Bacillales</taxon>
        <taxon>Bacillaceae</taxon>
        <taxon>Oceanobacillus</taxon>
    </lineage>
</organism>
<evidence type="ECO:0000256" key="2">
    <source>
        <dbReference type="ARBA" id="ARBA00022908"/>
    </source>
</evidence>
<keyword evidence="4" id="KW-0233">DNA recombination</keyword>
<evidence type="ECO:0008006" key="10">
    <source>
        <dbReference type="Google" id="ProtNLM"/>
    </source>
</evidence>
<evidence type="ECO:0000313" key="8">
    <source>
        <dbReference type="EMBL" id="KPH68817.1"/>
    </source>
</evidence>
<dbReference type="InterPro" id="IPR010998">
    <property type="entry name" value="Integrase_recombinase_N"/>
</dbReference>
<evidence type="ECO:0000313" key="9">
    <source>
        <dbReference type="Proteomes" id="UP000037854"/>
    </source>
</evidence>
<dbReference type="Proteomes" id="UP000037854">
    <property type="component" value="Unassembled WGS sequence"/>
</dbReference>
<keyword evidence="9" id="KW-1185">Reference proteome</keyword>
<protein>
    <recommendedName>
        <fullName evidence="10">Integrase</fullName>
    </recommendedName>
</protein>
<dbReference type="Pfam" id="PF00589">
    <property type="entry name" value="Phage_integrase"/>
    <property type="match status" value="1"/>
</dbReference>
<dbReference type="Pfam" id="PF14659">
    <property type="entry name" value="Phage_int_SAM_3"/>
    <property type="match status" value="1"/>
</dbReference>
<name>A0ABR5MFE1_9BACI</name>
<dbReference type="InterPro" id="IPR013762">
    <property type="entry name" value="Integrase-like_cat_sf"/>
</dbReference>
<dbReference type="EMBL" id="LGTK01000133">
    <property type="protein sequence ID" value="KPH68817.1"/>
    <property type="molecule type" value="Genomic_DNA"/>
</dbReference>
<dbReference type="InterPro" id="IPR004107">
    <property type="entry name" value="Integrase_SAM-like_N"/>
</dbReference>
<dbReference type="Gene3D" id="1.10.443.10">
    <property type="entry name" value="Intergrase catalytic core"/>
    <property type="match status" value="1"/>
</dbReference>
<comment type="caution">
    <text evidence="8">The sequence shown here is derived from an EMBL/GenBank/DDBJ whole genome shotgun (WGS) entry which is preliminary data.</text>
</comment>
<sequence>MASIQKRGKKYQYTISHTVNGKTERFRKSGFNTKKEALAAAAEIEANLAKGIVPHLTPVPFDGYFKQWVELYKVDITHSTRLHYVYTAKAIENHFGNTPLQKIKRDHYQAFLNKFGKGKSKETVQKVNSHIRSCLKYAVMDQIIPFDFTEGTKLYYTTPAKKTNDKYLDVKESELLFNEILKKLKDGLGYYILLLALSSGLRYEELVGLTVDDFDFNANKISVSKTWGYNNRMPKGFGPTKNEQSNRTISIDNITMNEFKELFKTLKPNKEKLVFYSPTSKYKVISNTSTNKLLKKTLLRMEIKPITVHELRHTHASVLLSHGVSIYYVSKRLG</sequence>
<dbReference type="InterPro" id="IPR028259">
    <property type="entry name" value="AP2-like_int_N"/>
</dbReference>
<gene>
    <name evidence="8" type="ORF">AFL42_17475</name>
</gene>
<feature type="domain" description="Core-binding (CB)" evidence="7">
    <location>
        <begin position="59"/>
        <end position="139"/>
    </location>
</feature>
<comment type="similarity">
    <text evidence="1">Belongs to the 'phage' integrase family.</text>
</comment>
<keyword evidence="2" id="KW-0229">DNA integration</keyword>
<keyword evidence="3 5" id="KW-0238">DNA-binding</keyword>
<evidence type="ECO:0000256" key="4">
    <source>
        <dbReference type="ARBA" id="ARBA00023172"/>
    </source>
</evidence>
<dbReference type="InterPro" id="IPR050808">
    <property type="entry name" value="Phage_Integrase"/>
</dbReference>
<dbReference type="Pfam" id="PF14657">
    <property type="entry name" value="Arm-DNA-bind_4"/>
    <property type="match status" value="1"/>
</dbReference>
<dbReference type="SUPFAM" id="SSF56349">
    <property type="entry name" value="DNA breaking-rejoining enzymes"/>
    <property type="match status" value="1"/>
</dbReference>
<dbReference type="PANTHER" id="PTHR30629:SF2">
    <property type="entry name" value="PROPHAGE INTEGRASE INTS-RELATED"/>
    <property type="match status" value="1"/>
</dbReference>
<dbReference type="InterPro" id="IPR011010">
    <property type="entry name" value="DNA_brk_join_enz"/>
</dbReference>
<evidence type="ECO:0000259" key="6">
    <source>
        <dbReference type="PROSITE" id="PS51898"/>
    </source>
</evidence>